<name>A0ACB8CLF9_DERSI</name>
<evidence type="ECO:0000313" key="1">
    <source>
        <dbReference type="EMBL" id="KAH7945761.1"/>
    </source>
</evidence>
<evidence type="ECO:0000313" key="2">
    <source>
        <dbReference type="Proteomes" id="UP000821865"/>
    </source>
</evidence>
<dbReference type="Proteomes" id="UP000821865">
    <property type="component" value="Chromosome 6"/>
</dbReference>
<keyword evidence="2" id="KW-1185">Reference proteome</keyword>
<organism evidence="1 2">
    <name type="scientific">Dermacentor silvarum</name>
    <name type="common">Tick</name>
    <dbReference type="NCBI Taxonomy" id="543639"/>
    <lineage>
        <taxon>Eukaryota</taxon>
        <taxon>Metazoa</taxon>
        <taxon>Ecdysozoa</taxon>
        <taxon>Arthropoda</taxon>
        <taxon>Chelicerata</taxon>
        <taxon>Arachnida</taxon>
        <taxon>Acari</taxon>
        <taxon>Parasitiformes</taxon>
        <taxon>Ixodida</taxon>
        <taxon>Ixodoidea</taxon>
        <taxon>Ixodidae</taxon>
        <taxon>Rhipicephalinae</taxon>
        <taxon>Dermacentor</taxon>
    </lineage>
</organism>
<accession>A0ACB8CLF9</accession>
<proteinExistence type="predicted"/>
<sequence>MLEDGGREVYLNGAAQSGVNLFTDDRAGSHLSTMLRVCALAALLVLAISFQGASAQGKPNLCYLPPRTGLCLAYFPSFYYDSSSGTCRSFVYGGCQGNENRFVSYEECIRACG</sequence>
<dbReference type="EMBL" id="CM023475">
    <property type="protein sequence ID" value="KAH7945761.1"/>
    <property type="molecule type" value="Genomic_DNA"/>
</dbReference>
<protein>
    <submittedName>
        <fullName evidence="1">Uncharacterized protein</fullName>
    </submittedName>
</protein>
<comment type="caution">
    <text evidence="1">The sequence shown here is derived from an EMBL/GenBank/DDBJ whole genome shotgun (WGS) entry which is preliminary data.</text>
</comment>
<reference evidence="1" key="1">
    <citation type="submission" date="2020-05" db="EMBL/GenBank/DDBJ databases">
        <title>Large-scale comparative analyses of tick genomes elucidate their genetic diversity and vector capacities.</title>
        <authorList>
            <person name="Jia N."/>
            <person name="Wang J."/>
            <person name="Shi W."/>
            <person name="Du L."/>
            <person name="Sun Y."/>
            <person name="Zhan W."/>
            <person name="Jiang J."/>
            <person name="Wang Q."/>
            <person name="Zhang B."/>
            <person name="Ji P."/>
            <person name="Sakyi L.B."/>
            <person name="Cui X."/>
            <person name="Yuan T."/>
            <person name="Jiang B."/>
            <person name="Yang W."/>
            <person name="Lam T.T.-Y."/>
            <person name="Chang Q."/>
            <person name="Ding S."/>
            <person name="Wang X."/>
            <person name="Zhu J."/>
            <person name="Ruan X."/>
            <person name="Zhao L."/>
            <person name="Wei J."/>
            <person name="Que T."/>
            <person name="Du C."/>
            <person name="Cheng J."/>
            <person name="Dai P."/>
            <person name="Han X."/>
            <person name="Huang E."/>
            <person name="Gao Y."/>
            <person name="Liu J."/>
            <person name="Shao H."/>
            <person name="Ye R."/>
            <person name="Li L."/>
            <person name="Wei W."/>
            <person name="Wang X."/>
            <person name="Wang C."/>
            <person name="Yang T."/>
            <person name="Huo Q."/>
            <person name="Li W."/>
            <person name="Guo W."/>
            <person name="Chen H."/>
            <person name="Zhou L."/>
            <person name="Ni X."/>
            <person name="Tian J."/>
            <person name="Zhou Y."/>
            <person name="Sheng Y."/>
            <person name="Liu T."/>
            <person name="Pan Y."/>
            <person name="Xia L."/>
            <person name="Li J."/>
            <person name="Zhao F."/>
            <person name="Cao W."/>
        </authorList>
    </citation>
    <scope>NUCLEOTIDE SEQUENCE</scope>
    <source>
        <strain evidence="1">Dsil-2018</strain>
    </source>
</reference>
<gene>
    <name evidence="1" type="ORF">HPB49_015268</name>
</gene>